<sequence>MRRQGQYADSGVNAYVTAQMQHMSGQRMEHKSSHFQGRLEGLNSEKEHLYGTSKVEGQWRWERDGPKVSNPSHVFNEGQGGDALSFYQGQRPDAKLGLEKQSNNDPRSQPHEEDMDIGYEDNPLSHTFEGIEKKFHDDLLKLAKEQTDAEDVENARHREDSNIYDLDGNRSN</sequence>
<organism evidence="2 3">
    <name type="scientific">Vitis vinifera</name>
    <name type="common">Grape</name>
    <dbReference type="NCBI Taxonomy" id="29760"/>
    <lineage>
        <taxon>Eukaryota</taxon>
        <taxon>Viridiplantae</taxon>
        <taxon>Streptophyta</taxon>
        <taxon>Embryophyta</taxon>
        <taxon>Tracheophyta</taxon>
        <taxon>Spermatophyta</taxon>
        <taxon>Magnoliopsida</taxon>
        <taxon>eudicotyledons</taxon>
        <taxon>Gunneridae</taxon>
        <taxon>Pentapetalae</taxon>
        <taxon>rosids</taxon>
        <taxon>Vitales</taxon>
        <taxon>Vitaceae</taxon>
        <taxon>Viteae</taxon>
        <taxon>Vitis</taxon>
    </lineage>
</organism>
<comment type="caution">
    <text evidence="2">The sequence shown here is derived from an EMBL/GenBank/DDBJ whole genome shotgun (WGS) entry which is preliminary data.</text>
</comment>
<dbReference type="PANTHER" id="PTHR34210:SF1">
    <property type="entry name" value="OS03G0274700 PROTEIN"/>
    <property type="match status" value="1"/>
</dbReference>
<reference evidence="2 3" key="1">
    <citation type="journal article" date="2018" name="PLoS Genet.">
        <title>Population sequencing reveals clonal diversity and ancestral inbreeding in the grapevine cultivar Chardonnay.</title>
        <authorList>
            <person name="Roach M.J."/>
            <person name="Johnson D.L."/>
            <person name="Bohlmann J."/>
            <person name="van Vuuren H.J."/>
            <person name="Jones S.J."/>
            <person name="Pretorius I.S."/>
            <person name="Schmidt S.A."/>
            <person name="Borneman A.R."/>
        </authorList>
    </citation>
    <scope>NUCLEOTIDE SEQUENCE [LARGE SCALE GENOMIC DNA]</scope>
    <source>
        <strain evidence="3">cv. Chardonnay</strain>
        <tissue evidence="2">Leaf</tissue>
    </source>
</reference>
<feature type="region of interest" description="Disordered" evidence="1">
    <location>
        <begin position="147"/>
        <end position="172"/>
    </location>
</feature>
<dbReference type="AlphaFoldDB" id="A0A438HBB6"/>
<accession>A0A438HBB6</accession>
<feature type="region of interest" description="Disordered" evidence="1">
    <location>
        <begin position="60"/>
        <end position="130"/>
    </location>
</feature>
<evidence type="ECO:0000313" key="3">
    <source>
        <dbReference type="Proteomes" id="UP000288805"/>
    </source>
</evidence>
<proteinExistence type="predicted"/>
<evidence type="ECO:0000313" key="2">
    <source>
        <dbReference type="EMBL" id="RVW81752.1"/>
    </source>
</evidence>
<dbReference type="Proteomes" id="UP000288805">
    <property type="component" value="Unassembled WGS sequence"/>
</dbReference>
<gene>
    <name evidence="2" type="ORF">CK203_049519</name>
</gene>
<feature type="compositionally biased region" description="Basic and acidic residues" evidence="1">
    <location>
        <begin position="147"/>
        <end position="161"/>
    </location>
</feature>
<dbReference type="EMBL" id="QGNW01000249">
    <property type="protein sequence ID" value="RVW81752.1"/>
    <property type="molecule type" value="Genomic_DNA"/>
</dbReference>
<name>A0A438HBB6_VITVI</name>
<evidence type="ECO:0000256" key="1">
    <source>
        <dbReference type="SAM" id="MobiDB-lite"/>
    </source>
</evidence>
<protein>
    <submittedName>
        <fullName evidence="2">Uncharacterized protein</fullName>
    </submittedName>
</protein>
<dbReference type="PANTHER" id="PTHR34210">
    <property type="entry name" value="OS01G0252900 PROTEIN"/>
    <property type="match status" value="1"/>
</dbReference>